<feature type="domain" description="Generative cell specific-1/HAP2" evidence="14">
    <location>
        <begin position="2278"/>
        <end position="2637"/>
    </location>
</feature>
<evidence type="ECO:0000256" key="3">
    <source>
        <dbReference type="ARBA" id="ARBA00022475"/>
    </source>
</evidence>
<feature type="region of interest" description="Disordered" evidence="11">
    <location>
        <begin position="2023"/>
        <end position="2053"/>
    </location>
</feature>
<dbReference type="GO" id="GO:0008289">
    <property type="term" value="F:lipid binding"/>
    <property type="evidence" value="ECO:0007669"/>
    <property type="project" value="UniProtKB-KW"/>
</dbReference>
<feature type="compositionally biased region" description="Basic and acidic residues" evidence="11">
    <location>
        <begin position="743"/>
        <end position="756"/>
    </location>
</feature>
<feature type="compositionally biased region" description="Basic and acidic residues" evidence="11">
    <location>
        <begin position="2044"/>
        <end position="2053"/>
    </location>
</feature>
<feature type="compositionally biased region" description="Basic and acidic residues" evidence="11">
    <location>
        <begin position="314"/>
        <end position="333"/>
    </location>
</feature>
<organism evidence="15 16">
    <name type="scientific">Tetragonisca angustula</name>
    <dbReference type="NCBI Taxonomy" id="166442"/>
    <lineage>
        <taxon>Eukaryota</taxon>
        <taxon>Metazoa</taxon>
        <taxon>Ecdysozoa</taxon>
        <taxon>Arthropoda</taxon>
        <taxon>Hexapoda</taxon>
        <taxon>Insecta</taxon>
        <taxon>Pterygota</taxon>
        <taxon>Neoptera</taxon>
        <taxon>Endopterygota</taxon>
        <taxon>Hymenoptera</taxon>
        <taxon>Apocrita</taxon>
        <taxon>Aculeata</taxon>
        <taxon>Apoidea</taxon>
        <taxon>Anthophila</taxon>
        <taxon>Apidae</taxon>
        <taxon>Tetragonisca</taxon>
    </lineage>
</organism>
<accession>A0AAW0ZPX4</accession>
<comment type="subcellular location">
    <subcellularLocation>
        <location evidence="1">Cell membrane</location>
        <topology evidence="1">Single-pass type I membrane protein</topology>
    </subcellularLocation>
</comment>
<feature type="region of interest" description="Disordered" evidence="11">
    <location>
        <begin position="230"/>
        <end position="259"/>
    </location>
</feature>
<keyword evidence="9" id="KW-1015">Disulfide bond</keyword>
<feature type="compositionally biased region" description="Polar residues" evidence="11">
    <location>
        <begin position="1770"/>
        <end position="1791"/>
    </location>
</feature>
<dbReference type="PANTHER" id="PTHR31764">
    <property type="entry name" value="PROTEIN HAPLESS 2"/>
    <property type="match status" value="1"/>
</dbReference>
<keyword evidence="4 12" id="KW-0812">Transmembrane</keyword>
<keyword evidence="7" id="KW-0446">Lipid-binding</keyword>
<feature type="region of interest" description="Disordered" evidence="11">
    <location>
        <begin position="2250"/>
        <end position="2290"/>
    </location>
</feature>
<dbReference type="GO" id="GO:0005886">
    <property type="term" value="C:plasma membrane"/>
    <property type="evidence" value="ECO:0007669"/>
    <property type="project" value="UniProtKB-SubCell"/>
</dbReference>
<keyword evidence="3" id="KW-1003">Cell membrane</keyword>
<evidence type="ECO:0000313" key="16">
    <source>
        <dbReference type="Proteomes" id="UP001432146"/>
    </source>
</evidence>
<keyword evidence="8 12" id="KW-0472">Membrane</keyword>
<feature type="compositionally biased region" description="Basic and acidic residues" evidence="11">
    <location>
        <begin position="1755"/>
        <end position="1769"/>
    </location>
</feature>
<feature type="region of interest" description="Disordered" evidence="11">
    <location>
        <begin position="522"/>
        <end position="544"/>
    </location>
</feature>
<sequence length="2876" mass="321924">MSLAVWHLLILWMTLASYPRMSATRSPYVSEFEYVPQLHPSRNPDCPFRFVDRERIDEDPENWDRPSIEIRALLSPCSGFGKKTFGDDFHVRRKRRYEQDRGTITNDNCTRKILISMRFNNIGKTEIEEKFVVIDHALDTATMRKIPLRNPYVIKVRQEAILQLYGLKFQSVVNAEAREEVINNRSPNYTGCDVDSVRPTCGQTFIRGELVPFSQGFCCSCDRKVNERRQYGGSNESSTKASRAKSNYQADNNAANKGCNRLRTGSEGACSDDNTVARVQAKGAEVRSDEKSSDNKSHAVVPEANEVCSSNELRLSKKTGENLEKSHESRESEASNFGGRMRYRGENSEGSSSLSAGRTPDGDKAAANDVLGTKSGRLWADKRWNPKRVEPTSRVKNSGSGSSEDKRKQRRDGEETNSNREFHSIGSKAEARKLSRVAAVEKSSENPNANHDACSTRLSSFRSKKKFLPAETQRRKVNGRACSGTEREKLRAESFYVDKSPAPKSGKRRGDKVFPVRSTANRPSMHLNEPLKNSSTGVLNSNGSPARWTARTNGTGAGNLNRVMGNTSPSREITIRGTFNEKHGRAGEHGYFQSRGNEKDEGSSFGSVGTCAGDKLKTISREGGVASRPDDLSTKHPSTGAIKNYYTPQKRTLKDFSFVRDDHDSQKSAKGYESETNSLRDWRNSRSARFSTRRSDESSVGRGRRKRSKKAGDDEEPAARTRGKPGHEVRVYIDGARSPKGRTNGESRLGKLARDSIDDERSEITDRKGEGGDDGSNSWDEGNRQDSVDKQIEEKFSRISDALKEDTMMGSKRIVEESDKEKVLSNERSDDTPSRQQIDEGSNKKNGIEIPDEFDKKAPSYQQTDGEDDKFHVNRDSYPSSQDEKSVEPVVANQENNPSVNNPDEFLNNYAPTSGCQLVIPPPIGLSVIKEQNQVLAPESDDDTQPFDFLNPASFTTETSDSTRSLIVVDLFKIATGTLAEPLLATTPKEIAESVPQPLGLIDRLGGLRKNIEKAFQRFRPASRTLAITESTTAMLNESTTTTNTTNTTSTTEGTTKITDKVFRPSIKGPPGNATLTSPGGAEFHEEIDIEEATFPDETNPPITAVALPGRLVELQSRISRNQMAKVRKREKKSTTASTIKRGQAMREYETDRLRGNTYRDNYDGRECSTRADSAMKFSLEAVDVNVARERLRAVSGSFSREQRNYVQVRVDDGRRTKARRLADSRRKRPRIGQAKIQNENLRNEEFAFHGNKIPARNSHEIKWIKHPWFVTTETSEYTVDAQMDKYDRVFPSESSSPGRTLVRGKKTRSEVRWNLATDGASGRILPPCAKNRHRRVVGDRGTKNVICETETNRGGRRLLSVQRLKQNGKNEVGQRSDKDDRKKIRRDNFVKGDGSDIEYEETEDDVSERRKRLKSIRDKDREESKKRDDALKRRMMMKKKKKKKKKKEKNGDKERSEITSQDSSSEDYNYFVAGEQTSEEDGGNGLEGSVDGNYDYSNPALDGFSEEETNDGTKISEDVAADDNSHDRSSDNPISEFDGYRGDLRSENPVSDRSVDDVGEDEDGKDFEISLTGKIHLESDSYGRPVSISFNAEPEYFRKDFIDDGKANSHGNRFPLESADSFIDASDTLVSAGTDNANFLPDVFDVEPSAANAPLDQAGDRSVASEYLLDTIRARDRNAGRYRNEIPDPRQKLLRLQKKSIETSEKPATKKDSKQSSRVNNDWKKNLRRSKKDSKSSSLVDEREKLPESLNAESRNRDGSSLNKDDLTKTSGELSDNSPRGSFDLSNLPGNNFDSQVAVEAVAAAGEEGCLAMNSTTLKMELIEITTVADKFQAPVTVTPLLSIHDLKMGGPSNVVESGTEVGKTTIAPATTTIISSLNETVVEAKISYPKPDLAIALAKETTTTTVATTTTVKLTNETVVETNVSHAEPKLRLETAVQGPDAEGSNESIERRNMLAISEFVKKLEKLVADTGNSSNATGRTLIHLKKFVIVPDNRTFWSLREFSAPESRQETGTTETVVVMGEGTRVKDSGQFSEDDDESERENSRGEERNLIKEIIDSIIGGDDAKREPLRKRSDEADALSTMREREKGPAWPSEREFRTNLQVGKNAADLAKAQEDASPRNPGKIVDDQFLESGLENGGETARKDGDVCAGNKSSVKGKREAAVVDARSANQKRERDGRKKDAKHPKKKRRRKKKTKKEKGNRDKKDSKKTKSKWPLKRNLLMLSEEEQIQPSNVDYGIKWRDRDKFPTKEEGRQNSESARKLPGENGSKEEPQIRGGQDCSDRRHPPNVDPLKYLESAHCLRFSDLWYSVYQLEEPVVDHRVHLQIYTKRAASSGSIRWKDLTNGSIVRLGTFDKYYRNRENTVIVAYDDVSSASSVEYSLNPRRDRLLVPSTLSGKRSKYSEAEGWSSEYLVVQADKINEDANECDKAGVGFTAFAGQPDRCERVSGTCLKNQPLDYWRHDIEARESGRAGCYFLSNFARVPNEAIKYNVNGTGSREFLALEYHSLHVSVIDVELRDDYNNLLTAGSPARLTEAHIDNTAIDYTVITLLITNKGSSSSSYRARITDCPKGVPVSWLNAESPTKTISPHRDRKVALNLNGRVSLNEFSCSVVLLNRNDEPAAQREIKVRKMDRCSCVGHCECSCLSDSRDEEHCQPMSKEHYQAAGFQGPVLIERVEPLTWPTDVVTIVCLVFFTLLLFLLLLGFLKWTIGICVPVVSRWGLDDLLETHKMTEYLERDLKSRNVAFNQYGQPVHPDTGRKSVRICCRVAEFFLNLTFFFIYPFGMLCLSCKRPRYSSQSANSGQSKGSVMSEKGDPSTVICLSTYGDGTDSKMEAEDTKYVIDELKKSQESLQSYNRYKKRQLPREQSSSD</sequence>
<feature type="region of interest" description="Disordered" evidence="11">
    <location>
        <begin position="1401"/>
        <end position="1568"/>
    </location>
</feature>
<dbReference type="GO" id="GO:0007338">
    <property type="term" value="P:single fertilization"/>
    <property type="evidence" value="ECO:0007669"/>
    <property type="project" value="UniProtKB-KW"/>
</dbReference>
<feature type="compositionally biased region" description="Basic and acidic residues" evidence="11">
    <location>
        <begin position="379"/>
        <end position="393"/>
    </location>
</feature>
<dbReference type="InterPro" id="IPR018928">
    <property type="entry name" value="HAP2/GCS1_dom"/>
</dbReference>
<feature type="region of interest" description="Disordered" evidence="11">
    <location>
        <begin position="2069"/>
        <end position="2224"/>
    </location>
</feature>
<feature type="signal peptide" evidence="13">
    <location>
        <begin position="1"/>
        <end position="16"/>
    </location>
</feature>
<feature type="compositionally biased region" description="Polar residues" evidence="11">
    <location>
        <begin position="531"/>
        <end position="544"/>
    </location>
</feature>
<dbReference type="Proteomes" id="UP001432146">
    <property type="component" value="Unassembled WGS sequence"/>
</dbReference>
<evidence type="ECO:0000256" key="8">
    <source>
        <dbReference type="ARBA" id="ARBA00023136"/>
    </source>
</evidence>
<dbReference type="PANTHER" id="PTHR31764:SF0">
    <property type="entry name" value="GENERATIVE CELL SPECIFIC-1_HAP2 DOMAIN-CONTAINING PROTEIN"/>
    <property type="match status" value="1"/>
</dbReference>
<keyword evidence="6 12" id="KW-1133">Transmembrane helix</keyword>
<feature type="compositionally biased region" description="Basic and acidic residues" evidence="11">
    <location>
        <begin position="781"/>
        <end position="858"/>
    </location>
</feature>
<feature type="compositionally biased region" description="Basic and acidic residues" evidence="11">
    <location>
        <begin position="762"/>
        <end position="771"/>
    </location>
</feature>
<evidence type="ECO:0000256" key="7">
    <source>
        <dbReference type="ARBA" id="ARBA00023121"/>
    </source>
</evidence>
<feature type="compositionally biased region" description="Polar residues" evidence="11">
    <location>
        <begin position="1459"/>
        <end position="1468"/>
    </location>
</feature>
<keyword evidence="10" id="KW-0278">Fertilization</keyword>
<feature type="region of interest" description="Disordered" evidence="11">
    <location>
        <begin position="281"/>
        <end position="459"/>
    </location>
</feature>
<feature type="region of interest" description="Disordered" evidence="11">
    <location>
        <begin position="549"/>
        <end position="568"/>
    </location>
</feature>
<evidence type="ECO:0000256" key="12">
    <source>
        <dbReference type="SAM" id="Phobius"/>
    </source>
</evidence>
<feature type="compositionally biased region" description="Basic and acidic residues" evidence="11">
    <location>
        <begin position="1701"/>
        <end position="1726"/>
    </location>
</feature>
<evidence type="ECO:0000256" key="6">
    <source>
        <dbReference type="ARBA" id="ARBA00022989"/>
    </source>
</evidence>
<dbReference type="InterPro" id="IPR040326">
    <property type="entry name" value="HAP2/GCS1"/>
</dbReference>
<evidence type="ECO:0000256" key="2">
    <source>
        <dbReference type="ARBA" id="ARBA00010929"/>
    </source>
</evidence>
<evidence type="ECO:0000256" key="4">
    <source>
        <dbReference type="ARBA" id="ARBA00022692"/>
    </source>
</evidence>
<feature type="compositionally biased region" description="Basic and acidic residues" evidence="11">
    <location>
        <begin position="2069"/>
        <end position="2079"/>
    </location>
</feature>
<keyword evidence="16" id="KW-1185">Reference proteome</keyword>
<evidence type="ECO:0000256" key="9">
    <source>
        <dbReference type="ARBA" id="ARBA00023157"/>
    </source>
</evidence>
<feature type="chain" id="PRO_5043855762" description="Generative cell specific-1/HAP2 domain-containing protein" evidence="13">
    <location>
        <begin position="17"/>
        <end position="2876"/>
    </location>
</feature>
<feature type="compositionally biased region" description="Basic and acidic residues" evidence="11">
    <location>
        <begin position="1416"/>
        <end position="1433"/>
    </location>
</feature>
<feature type="region of interest" description="Disordered" evidence="11">
    <location>
        <begin position="1701"/>
        <end position="1791"/>
    </location>
</feature>
<feature type="compositionally biased region" description="Basic and acidic residues" evidence="11">
    <location>
        <begin position="403"/>
        <end position="433"/>
    </location>
</feature>
<reference evidence="15 16" key="1">
    <citation type="submission" date="2024-05" db="EMBL/GenBank/DDBJ databases">
        <title>The nuclear and mitochondrial genome assemblies of Tetragonisca angustula (Apidae: Meliponini), a tiny yet remarkable pollinator in the Neotropics.</title>
        <authorList>
            <person name="Ferrari R."/>
            <person name="Ricardo P.C."/>
            <person name="Dias F.C."/>
            <person name="Araujo N.S."/>
            <person name="Soares D.O."/>
            <person name="Zhou Q.-S."/>
            <person name="Zhu C.-D."/>
            <person name="Coutinho L."/>
            <person name="Airas M.C."/>
            <person name="Batista T.M."/>
        </authorList>
    </citation>
    <scope>NUCLEOTIDE SEQUENCE [LARGE SCALE GENOMIC DNA]</scope>
    <source>
        <strain evidence="15">ASF017062</strain>
        <tissue evidence="15">Abdomen</tissue>
    </source>
</reference>
<protein>
    <recommendedName>
        <fullName evidence="14">Generative cell specific-1/HAP2 domain-containing protein</fullName>
    </recommendedName>
</protein>
<feature type="compositionally biased region" description="Basic residues" evidence="11">
    <location>
        <begin position="2212"/>
        <end position="2221"/>
    </location>
</feature>
<evidence type="ECO:0000256" key="10">
    <source>
        <dbReference type="ARBA" id="ARBA00023279"/>
    </source>
</evidence>
<comment type="similarity">
    <text evidence="2">Belongs to the HAP2/GCS1 family.</text>
</comment>
<evidence type="ECO:0000256" key="5">
    <source>
        <dbReference type="ARBA" id="ARBA00022729"/>
    </source>
</evidence>
<evidence type="ECO:0000256" key="13">
    <source>
        <dbReference type="SAM" id="SignalP"/>
    </source>
</evidence>
<evidence type="ECO:0000256" key="1">
    <source>
        <dbReference type="ARBA" id="ARBA00004251"/>
    </source>
</evidence>
<feature type="compositionally biased region" description="Basic and acidic residues" evidence="11">
    <location>
        <begin position="652"/>
        <end position="684"/>
    </location>
</feature>
<feature type="region of interest" description="Disordered" evidence="11">
    <location>
        <begin position="622"/>
        <end position="903"/>
    </location>
</feature>
<feature type="transmembrane region" description="Helical" evidence="12">
    <location>
        <begin position="2773"/>
        <end position="2791"/>
    </location>
</feature>
<feature type="transmembrane region" description="Helical" evidence="12">
    <location>
        <begin position="2690"/>
        <end position="2711"/>
    </location>
</feature>
<dbReference type="EMBL" id="JAWNGG020000144">
    <property type="protein sequence ID" value="KAK9299739.1"/>
    <property type="molecule type" value="Genomic_DNA"/>
</dbReference>
<proteinExistence type="inferred from homology"/>
<feature type="domain" description="Generative cell specific-1/HAP2" evidence="14">
    <location>
        <begin position="108"/>
        <end position="232"/>
    </location>
</feature>
<feature type="compositionally biased region" description="Basic residues" evidence="11">
    <location>
        <begin position="1434"/>
        <end position="1449"/>
    </location>
</feature>
<feature type="compositionally biased region" description="Basic and acidic residues" evidence="11">
    <location>
        <begin position="2086"/>
        <end position="2102"/>
    </location>
</feature>
<feature type="compositionally biased region" description="Basic residues" evidence="11">
    <location>
        <begin position="2185"/>
        <end position="2202"/>
    </location>
</feature>
<gene>
    <name evidence="15" type="ORF">QLX08_007362</name>
</gene>
<comment type="caution">
    <text evidence="15">The sequence shown here is derived from an EMBL/GenBank/DDBJ whole genome shotgun (WGS) entry which is preliminary data.</text>
</comment>
<keyword evidence="5 13" id="KW-0732">Signal</keyword>
<evidence type="ECO:0000256" key="11">
    <source>
        <dbReference type="SAM" id="MobiDB-lite"/>
    </source>
</evidence>
<feature type="compositionally biased region" description="Polar residues" evidence="11">
    <location>
        <begin position="893"/>
        <end position="902"/>
    </location>
</feature>
<feature type="compositionally biased region" description="Basic and acidic residues" evidence="11">
    <location>
        <begin position="284"/>
        <end position="297"/>
    </location>
</feature>
<name>A0AAW0ZPX4_9HYME</name>
<dbReference type="Pfam" id="PF10699">
    <property type="entry name" value="HAP2-GCS1"/>
    <property type="match status" value="2"/>
</dbReference>
<feature type="compositionally biased region" description="Basic and acidic residues" evidence="11">
    <location>
        <begin position="2250"/>
        <end position="2278"/>
    </location>
</feature>
<evidence type="ECO:0000259" key="14">
    <source>
        <dbReference type="Pfam" id="PF10699"/>
    </source>
</evidence>
<feature type="region of interest" description="Disordered" evidence="11">
    <location>
        <begin position="584"/>
        <end position="609"/>
    </location>
</feature>
<feature type="compositionally biased region" description="Polar residues" evidence="11">
    <location>
        <begin position="232"/>
        <end position="255"/>
    </location>
</feature>
<evidence type="ECO:0000313" key="15">
    <source>
        <dbReference type="EMBL" id="KAK9299739.1"/>
    </source>
</evidence>